<accession>A0A6A5T433</accession>
<dbReference type="InterPro" id="IPR049892">
    <property type="entry name" value="AA9"/>
</dbReference>
<name>A0A6A5T433_9PLEO</name>
<comment type="catalytic activity">
    <reaction evidence="5">
        <text>[(1-&gt;4)-beta-D-glucosyl]n+m + reduced acceptor + O2 = 4-dehydro-beta-D-glucosyl-[(1-&gt;4)-beta-D-glucosyl]n-1 + [(1-&gt;4)-beta-D-glucosyl]m + acceptor + H2O.</text>
        <dbReference type="EC" id="1.14.99.56"/>
    </reaction>
</comment>
<evidence type="ECO:0000256" key="6">
    <source>
        <dbReference type="SAM" id="MobiDB-lite"/>
    </source>
</evidence>
<keyword evidence="5" id="KW-0624">Polysaccharide degradation</keyword>
<comment type="cofactor">
    <cofactor evidence="1">
        <name>Cu(2+)</name>
        <dbReference type="ChEBI" id="CHEBI:29036"/>
    </cofactor>
</comment>
<keyword evidence="3 5" id="KW-0964">Secreted</keyword>
<evidence type="ECO:0000256" key="2">
    <source>
        <dbReference type="ARBA" id="ARBA00004613"/>
    </source>
</evidence>
<dbReference type="InterPro" id="IPR005103">
    <property type="entry name" value="AA9_LPMO"/>
</dbReference>
<evidence type="ECO:0000313" key="10">
    <source>
        <dbReference type="Proteomes" id="UP000800038"/>
    </source>
</evidence>
<evidence type="ECO:0000256" key="7">
    <source>
        <dbReference type="SAM" id="SignalP"/>
    </source>
</evidence>
<comment type="subcellular location">
    <subcellularLocation>
        <location evidence="2 5">Secreted</location>
    </subcellularLocation>
</comment>
<keyword evidence="5" id="KW-0119">Carbohydrate metabolism</keyword>
<evidence type="ECO:0000313" key="9">
    <source>
        <dbReference type="EMBL" id="KAF1946930.1"/>
    </source>
</evidence>
<feature type="compositionally biased region" description="Low complexity" evidence="6">
    <location>
        <begin position="260"/>
        <end position="277"/>
    </location>
</feature>
<gene>
    <name evidence="9" type="ORF">EJ02DRAFT_418272</name>
</gene>
<dbReference type="PANTHER" id="PTHR33353">
    <property type="entry name" value="PUTATIVE (AFU_ORTHOLOGUE AFUA_1G12560)-RELATED"/>
    <property type="match status" value="1"/>
</dbReference>
<feature type="signal peptide" evidence="7">
    <location>
        <begin position="1"/>
        <end position="20"/>
    </location>
</feature>
<dbReference type="Proteomes" id="UP000800038">
    <property type="component" value="Unassembled WGS sequence"/>
</dbReference>
<reference evidence="9" key="1">
    <citation type="journal article" date="2020" name="Stud. Mycol.">
        <title>101 Dothideomycetes genomes: a test case for predicting lifestyles and emergence of pathogens.</title>
        <authorList>
            <person name="Haridas S."/>
            <person name="Albert R."/>
            <person name="Binder M."/>
            <person name="Bloem J."/>
            <person name="Labutti K."/>
            <person name="Salamov A."/>
            <person name="Andreopoulos B."/>
            <person name="Baker S."/>
            <person name="Barry K."/>
            <person name="Bills G."/>
            <person name="Bluhm B."/>
            <person name="Cannon C."/>
            <person name="Castanera R."/>
            <person name="Culley D."/>
            <person name="Daum C."/>
            <person name="Ezra D."/>
            <person name="Gonzalez J."/>
            <person name="Henrissat B."/>
            <person name="Kuo A."/>
            <person name="Liang C."/>
            <person name="Lipzen A."/>
            <person name="Lutzoni F."/>
            <person name="Magnuson J."/>
            <person name="Mondo S."/>
            <person name="Nolan M."/>
            <person name="Ohm R."/>
            <person name="Pangilinan J."/>
            <person name="Park H.-J."/>
            <person name="Ramirez L."/>
            <person name="Alfaro M."/>
            <person name="Sun H."/>
            <person name="Tritt A."/>
            <person name="Yoshinaga Y."/>
            <person name="Zwiers L.-H."/>
            <person name="Turgeon B."/>
            <person name="Goodwin S."/>
            <person name="Spatafora J."/>
            <person name="Crous P."/>
            <person name="Grigoriev I."/>
        </authorList>
    </citation>
    <scope>NUCLEOTIDE SEQUENCE</scope>
    <source>
        <strain evidence="9">CBS 161.51</strain>
    </source>
</reference>
<dbReference type="CDD" id="cd21175">
    <property type="entry name" value="LPMO_AA9"/>
    <property type="match status" value="1"/>
</dbReference>
<proteinExistence type="predicted"/>
<sequence>MMYQSAALALLASMMPMASAHYFFDKLVVNGKASPDFIRANTRPIAYMPTKWINTFDNTTPDSTDFRCNVGATNVGAKNTAKVNAGDELAMTLGVGAKMEHPGPAQVYMSKAPTTAGAYDGSGDWFKIHQETMVNPGADPKTVAWSTWSKDRVTFTIPAGVPDGEYLVRAEHIGLHGAHGGQAEFYYGCAQVSVSGGNGSLPTADLVKIPGVYKKADPEVNFSVWSGPKTYPVNGPGPKLATFGTASVGGSEPVDAPVATPVSGTAPVSSPVSSPAPQTGSGSGNGNGEAHNAENCKGGKKTRRHARDISKN</sequence>
<organism evidence="9 10">
    <name type="scientific">Clathrospora elynae</name>
    <dbReference type="NCBI Taxonomy" id="706981"/>
    <lineage>
        <taxon>Eukaryota</taxon>
        <taxon>Fungi</taxon>
        <taxon>Dikarya</taxon>
        <taxon>Ascomycota</taxon>
        <taxon>Pezizomycotina</taxon>
        <taxon>Dothideomycetes</taxon>
        <taxon>Pleosporomycetidae</taxon>
        <taxon>Pleosporales</taxon>
        <taxon>Diademaceae</taxon>
        <taxon>Clathrospora</taxon>
    </lineage>
</organism>
<dbReference type="PANTHER" id="PTHR33353:SF2">
    <property type="entry name" value="ENDO-BETA-1,4-GLUCANASE D"/>
    <property type="match status" value="1"/>
</dbReference>
<dbReference type="EC" id="1.14.99.56" evidence="5"/>
<feature type="domain" description="Auxiliary Activity family 9 catalytic" evidence="8">
    <location>
        <begin position="21"/>
        <end position="228"/>
    </location>
</feature>
<feature type="chain" id="PRO_5025599878" description="AA9 family lytic polysaccharide monooxygenase" evidence="7">
    <location>
        <begin position="21"/>
        <end position="312"/>
    </location>
</feature>
<dbReference type="EMBL" id="ML976001">
    <property type="protein sequence ID" value="KAF1946930.1"/>
    <property type="molecule type" value="Genomic_DNA"/>
</dbReference>
<keyword evidence="10" id="KW-1185">Reference proteome</keyword>
<dbReference type="GO" id="GO:0030248">
    <property type="term" value="F:cellulose binding"/>
    <property type="evidence" value="ECO:0007669"/>
    <property type="project" value="UniProtKB-UniRule"/>
</dbReference>
<comment type="function">
    <text evidence="5">Lytic polysaccharide monooxygenase (LMPO) that depolymerizes crystalline and amorphous polysaccharides via the oxidation of scissile alpha- or beta-(1-4)-glycosidic bonds, yielding C1 and/or C4 oxidation products. Catalysis by LPMOs requires the reduction of the active-site copper from Cu(II) to Cu(I) by a reducing agent and H(2)O(2) or O(2) as a cosubstrate.</text>
</comment>
<evidence type="ECO:0000256" key="5">
    <source>
        <dbReference type="RuleBase" id="RU368122"/>
    </source>
</evidence>
<keyword evidence="7" id="KW-0732">Signal</keyword>
<dbReference type="OrthoDB" id="3496539at2759"/>
<dbReference type="GO" id="GO:0008810">
    <property type="term" value="F:cellulase activity"/>
    <property type="evidence" value="ECO:0007669"/>
    <property type="project" value="UniProtKB-UniRule"/>
</dbReference>
<evidence type="ECO:0000256" key="1">
    <source>
        <dbReference type="ARBA" id="ARBA00001973"/>
    </source>
</evidence>
<keyword evidence="4 5" id="KW-1015">Disulfide bond</keyword>
<feature type="region of interest" description="Disordered" evidence="6">
    <location>
        <begin position="244"/>
        <end position="312"/>
    </location>
</feature>
<evidence type="ECO:0000256" key="4">
    <source>
        <dbReference type="ARBA" id="ARBA00023157"/>
    </source>
</evidence>
<protein>
    <recommendedName>
        <fullName evidence="5">AA9 family lytic polysaccharide monooxygenase</fullName>
        <ecNumber evidence="5">1.14.99.56</ecNumber>
    </recommendedName>
    <alternativeName>
        <fullName evidence="5">Endo-beta-1,4-glucanase</fullName>
    </alternativeName>
    <alternativeName>
        <fullName evidence="5">Glycosyl hydrolase 61 family protein</fullName>
    </alternativeName>
</protein>
<dbReference type="Pfam" id="PF03443">
    <property type="entry name" value="AA9"/>
    <property type="match status" value="1"/>
</dbReference>
<evidence type="ECO:0000259" key="8">
    <source>
        <dbReference type="Pfam" id="PF03443"/>
    </source>
</evidence>
<comment type="domain">
    <text evidence="5">Has a modular structure: an endo-beta-1,4-glucanase catalytic module at the N-terminus, a linker rich in serines and threonines, and a C-terminal carbohydrate-binding module (CBM).</text>
</comment>
<dbReference type="Gene3D" id="2.70.50.70">
    <property type="match status" value="1"/>
</dbReference>
<dbReference type="GO" id="GO:0005576">
    <property type="term" value="C:extracellular region"/>
    <property type="evidence" value="ECO:0007669"/>
    <property type="project" value="UniProtKB-SubCell"/>
</dbReference>
<keyword evidence="5" id="KW-0136">Cellulose degradation</keyword>
<dbReference type="AlphaFoldDB" id="A0A6A5T433"/>
<dbReference type="GO" id="GO:0030245">
    <property type="term" value="P:cellulose catabolic process"/>
    <property type="evidence" value="ECO:0007669"/>
    <property type="project" value="UniProtKB-UniRule"/>
</dbReference>
<evidence type="ECO:0000256" key="3">
    <source>
        <dbReference type="ARBA" id="ARBA00022525"/>
    </source>
</evidence>